<dbReference type="InterPro" id="IPR011989">
    <property type="entry name" value="ARM-like"/>
</dbReference>
<feature type="compositionally biased region" description="Basic and acidic residues" evidence="1">
    <location>
        <begin position="583"/>
        <end position="592"/>
    </location>
</feature>
<keyword evidence="3" id="KW-1185">Reference proteome</keyword>
<feature type="compositionally biased region" description="Basic and acidic residues" evidence="1">
    <location>
        <begin position="342"/>
        <end position="354"/>
    </location>
</feature>
<name>A0A4P9WE33_9FUNG</name>
<proteinExistence type="predicted"/>
<evidence type="ECO:0000313" key="2">
    <source>
        <dbReference type="EMBL" id="RKO89230.1"/>
    </source>
</evidence>
<feature type="region of interest" description="Disordered" evidence="1">
    <location>
        <begin position="529"/>
        <end position="651"/>
    </location>
</feature>
<sequence length="651" mass="69944">MREMKKESKWEIILLFRERILALQGASPAKSCAPCKRLDKHMFRYRWRGTENTGKASKGRPVKTTPEYFVNVLAAPGSPGNLSDAFLVNLKMSLTNEPTSWTFGFLNAGGLDQLAAAVLSIAQRESKWVPMGSSEPRARGERAKGAAFIFESFIHLLANPRILNHIAQSIYHERRYAPHHGHDHTLGTTGPFERIDPHVRPRIPSSHIAEVSAVESGPLVPPLANRHAAVDLFCRVIEAGVVLAEAREEEGEAEEDGKGREEEGEEEGEEGERGGEGQGTEECEGEGKGKGQEEETEKVEGKEKGDDITGGCEDEAVESGNCEEGLENVGSTGECPATGSCEDIRRRDPRDGRRVSRGGLADDAASQAWRCVADALDPASWEINRADPSFVVAAPADKPTGVQSPTAFQLWMTEVRAVASERMKVWNGSAKRASEIFNMLADGTYRWQPIVQAHPTCISDRVISDYLAANVKLATLIIAHAGDLEARFAVRARLGIDDLKHILALSANPRMIRSLRAFQERELADLTAGLDPETGTIGLDATEGATAGTGMSAMSTEEQHAEGHDDDGWQSSSPSAASGSQPKKAEDGEAGRRAAAAQEIPDVPRRSVGGYESAPPAADGALGGASGDDEVASLWNAPEVHGKLSSPDARG</sequence>
<feature type="compositionally biased region" description="Low complexity" evidence="1">
    <location>
        <begin position="569"/>
        <end position="582"/>
    </location>
</feature>
<feature type="compositionally biased region" description="Basic and acidic residues" evidence="1">
    <location>
        <begin position="557"/>
        <end position="567"/>
    </location>
</feature>
<dbReference type="SUPFAM" id="SSF48371">
    <property type="entry name" value="ARM repeat"/>
    <property type="match status" value="1"/>
</dbReference>
<organism evidence="2 3">
    <name type="scientific">Blyttiomyces helicus</name>
    <dbReference type="NCBI Taxonomy" id="388810"/>
    <lineage>
        <taxon>Eukaryota</taxon>
        <taxon>Fungi</taxon>
        <taxon>Fungi incertae sedis</taxon>
        <taxon>Chytridiomycota</taxon>
        <taxon>Chytridiomycota incertae sedis</taxon>
        <taxon>Chytridiomycetes</taxon>
        <taxon>Chytridiomycetes incertae sedis</taxon>
        <taxon>Blyttiomyces</taxon>
    </lineage>
</organism>
<accession>A0A4P9WE33</accession>
<feature type="region of interest" description="Disordered" evidence="1">
    <location>
        <begin position="246"/>
        <end position="360"/>
    </location>
</feature>
<evidence type="ECO:0000256" key="1">
    <source>
        <dbReference type="SAM" id="MobiDB-lite"/>
    </source>
</evidence>
<dbReference type="AlphaFoldDB" id="A0A4P9WE33"/>
<dbReference type="EMBL" id="KZ996213">
    <property type="protein sequence ID" value="RKO89230.1"/>
    <property type="molecule type" value="Genomic_DNA"/>
</dbReference>
<gene>
    <name evidence="2" type="ORF">BDK51DRAFT_52726</name>
</gene>
<dbReference type="InterPro" id="IPR016024">
    <property type="entry name" value="ARM-type_fold"/>
</dbReference>
<evidence type="ECO:0000313" key="3">
    <source>
        <dbReference type="Proteomes" id="UP000269721"/>
    </source>
</evidence>
<dbReference type="Proteomes" id="UP000269721">
    <property type="component" value="Unassembled WGS sequence"/>
</dbReference>
<dbReference type="OrthoDB" id="2155261at2759"/>
<protein>
    <submittedName>
        <fullName evidence="2">Uncharacterized protein</fullName>
    </submittedName>
</protein>
<reference evidence="3" key="1">
    <citation type="journal article" date="2018" name="Nat. Microbiol.">
        <title>Leveraging single-cell genomics to expand the fungal tree of life.</title>
        <authorList>
            <person name="Ahrendt S.R."/>
            <person name="Quandt C.A."/>
            <person name="Ciobanu D."/>
            <person name="Clum A."/>
            <person name="Salamov A."/>
            <person name="Andreopoulos B."/>
            <person name="Cheng J.F."/>
            <person name="Woyke T."/>
            <person name="Pelin A."/>
            <person name="Henrissat B."/>
            <person name="Reynolds N.K."/>
            <person name="Benny G.L."/>
            <person name="Smith M.E."/>
            <person name="James T.Y."/>
            <person name="Grigoriev I.V."/>
        </authorList>
    </citation>
    <scope>NUCLEOTIDE SEQUENCE [LARGE SCALE GENOMIC DNA]</scope>
</reference>
<feature type="compositionally biased region" description="Basic and acidic residues" evidence="1">
    <location>
        <begin position="285"/>
        <end position="307"/>
    </location>
</feature>
<dbReference type="Gene3D" id="1.25.10.10">
    <property type="entry name" value="Leucine-rich Repeat Variant"/>
    <property type="match status" value="1"/>
</dbReference>